<evidence type="ECO:0000313" key="2">
    <source>
        <dbReference type="EMBL" id="AYF77777.1"/>
    </source>
</evidence>
<dbReference type="EMBL" id="CP032568">
    <property type="protein sequence ID" value="AYF77777.1"/>
    <property type="molecule type" value="Genomic_DNA"/>
</dbReference>
<protein>
    <recommendedName>
        <fullName evidence="4">DUF3159 domain-containing protein</fullName>
    </recommendedName>
</protein>
<sequence length="230" mass="24562">MADHTLVVNAPQQAEARPNLLRMLAPTIRDIAVPLAAYYALHAAGYSDFAALLAGALISGVIVLVEVVRARRVDAMSALILAGFVFGIVSSLISGDARMMIVRDSLTTGVIGLAFGISALLGKPLTYIAARKAFSANPQKLAEMEYKYENIPAVRKLHNRIAAMWGAGLIGESGLRVVLAYQLPISTMAWLSTVLALSVTTVLMVITIRTVKRVRRTEASAAAGYASEHE</sequence>
<keyword evidence="3" id="KW-1185">Reference proteome</keyword>
<dbReference type="OrthoDB" id="4544430at2"/>
<keyword evidence="1" id="KW-1133">Transmembrane helix</keyword>
<feature type="transmembrane region" description="Helical" evidence="1">
    <location>
        <begin position="189"/>
        <end position="208"/>
    </location>
</feature>
<dbReference type="NCBIfam" id="NF041646">
    <property type="entry name" value="VC0807_fam"/>
    <property type="match status" value="1"/>
</dbReference>
<feature type="transmembrane region" description="Helical" evidence="1">
    <location>
        <begin position="75"/>
        <end position="93"/>
    </location>
</feature>
<keyword evidence="1" id="KW-0812">Transmembrane</keyword>
<keyword evidence="1" id="KW-0472">Membrane</keyword>
<evidence type="ECO:0000313" key="3">
    <source>
        <dbReference type="Proteomes" id="UP000267164"/>
    </source>
</evidence>
<feature type="transmembrane region" description="Helical" evidence="1">
    <location>
        <begin position="49"/>
        <end position="68"/>
    </location>
</feature>
<dbReference type="KEGG" id="nyu:D7D52_32625"/>
<proteinExistence type="predicted"/>
<organism evidence="2 3">
    <name type="scientific">Nocardia yunnanensis</name>
    <dbReference type="NCBI Taxonomy" id="2382165"/>
    <lineage>
        <taxon>Bacteria</taxon>
        <taxon>Bacillati</taxon>
        <taxon>Actinomycetota</taxon>
        <taxon>Actinomycetes</taxon>
        <taxon>Mycobacteriales</taxon>
        <taxon>Nocardiaceae</taxon>
        <taxon>Nocardia</taxon>
    </lineage>
</organism>
<dbReference type="AlphaFoldDB" id="A0A386ZJL9"/>
<gene>
    <name evidence="2" type="ORF">D7D52_32625</name>
</gene>
<name>A0A386ZJL9_9NOCA</name>
<dbReference type="RefSeq" id="WP_120742577.1">
    <property type="nucleotide sequence ID" value="NZ_CP032568.1"/>
</dbReference>
<dbReference type="Proteomes" id="UP000267164">
    <property type="component" value="Chromosome"/>
</dbReference>
<feature type="transmembrane region" description="Helical" evidence="1">
    <location>
        <begin position="162"/>
        <end position="183"/>
    </location>
</feature>
<accession>A0A386ZJL9</accession>
<evidence type="ECO:0008006" key="4">
    <source>
        <dbReference type="Google" id="ProtNLM"/>
    </source>
</evidence>
<evidence type="ECO:0000256" key="1">
    <source>
        <dbReference type="SAM" id="Phobius"/>
    </source>
</evidence>
<feature type="transmembrane region" description="Helical" evidence="1">
    <location>
        <begin position="105"/>
        <end position="122"/>
    </location>
</feature>
<reference evidence="2 3" key="1">
    <citation type="submission" date="2018-09" db="EMBL/GenBank/DDBJ databases">
        <title>Nocardia yunnanensis sp. nov., an actinomycete isolated from a soil sample.</title>
        <authorList>
            <person name="Zhang J."/>
        </authorList>
    </citation>
    <scope>NUCLEOTIDE SEQUENCE [LARGE SCALE GENOMIC DNA]</scope>
    <source>
        <strain evidence="2 3">CFHS0054</strain>
    </source>
</reference>